<feature type="region of interest" description="Disordered" evidence="2">
    <location>
        <begin position="795"/>
        <end position="826"/>
    </location>
</feature>
<accession>A0AAN7IE19</accession>
<feature type="compositionally biased region" description="Low complexity" evidence="2">
    <location>
        <begin position="799"/>
        <end position="823"/>
    </location>
</feature>
<feature type="compositionally biased region" description="Polar residues" evidence="2">
    <location>
        <begin position="514"/>
        <end position="528"/>
    </location>
</feature>
<dbReference type="SUPFAM" id="SSF54277">
    <property type="entry name" value="CAD &amp; PB1 domains"/>
    <property type="match status" value="1"/>
</dbReference>
<name>A0AAN7IE19_QUERU</name>
<keyword evidence="5" id="KW-1185">Reference proteome</keyword>
<sequence length="898" mass="99492">GKGTGFWQSPRPQLENSVSFDGSRSLNLEDSFSDLMNFDTDAGWYNSPSATDQILTSYGLSSFPSTPYGVSSDALNFSEQNGGALAVNEVGGTFNPVGNSFNCGDKLMFDQMDTQYGFSMDSNDSNGLATAQNNCSFPQNSVFDMGNCMIPRPLSMSVDEKMLKALSLFKASSGGGILAQVWVPMRLGDQHILSTWEQPYLLDEMLAGYREISRSFVFPTERRSGSFLGLPGRVFISKVPEWTSNVSYYNKVEYLRADHAAQHEVRGSIAVPVFDSPEMSCCAVLELVTTKEKSNFNAELETVCNALQAVKLRTTEPPRLRPQCLSKNQRAALAEIIDVLRAVCHAHRLPLALTWIPCYYTEGTDDEMTRVRVREGNTNSNEKCILCIEETACYVNDRTMEGFVYACLEHHLEEGQGIAGKALQSNHPFFYADVKNYDISEYPLVHHARKFGLNAAVSIRLRSTYTGEDDYILELFLPVNMKGSAEQQLLLNNLSGQFQMQKTKNFPLMAMPGENSQLTSSDNDVNSTEKMPLEVSNTRNDIIEPDSLHKQATSGSRRHEKKRSTAEKNVSLSVLQQYFSGSLKDAAKSIGGNKFNGIANCLVYNVILLSFFSCKIIKKLGKYGLVHKMAIRKINKVNRSLRKIQTVLDSVQGVEGGLKFDPNTGEFMAAGSIIPRNSTQNAVSVPSAPGFDGMSSLIKLEEDDCSMGLNQVAPSRGKLNTNTCGEELRKSNVVPCQQASLETTSQASLKVSPWALILWNRGGKYTLNKDSLKLENSDCPLCILGSMWMDGIVEHNQPSSSGMTDSSNGSSSMMRGQSSSSQSFEEQKYSKVKTSCVDSGSKIIVKATYREDTIRFKFEPSAGCFQLYEEVGKRFKLQNGTFQLKYLDDEEEWVMLVM</sequence>
<dbReference type="InterPro" id="IPR045012">
    <property type="entry name" value="NLP"/>
</dbReference>
<comment type="caution">
    <text evidence="4">The sequence shown here is derived from an EMBL/GenBank/DDBJ whole genome shotgun (WGS) entry which is preliminary data.</text>
</comment>
<protein>
    <recommendedName>
        <fullName evidence="3">PB1 domain-containing protein</fullName>
    </recommendedName>
</protein>
<dbReference type="PANTHER" id="PTHR32002">
    <property type="entry name" value="PROTEIN NLP8"/>
    <property type="match status" value="1"/>
</dbReference>
<evidence type="ECO:0000256" key="2">
    <source>
        <dbReference type="SAM" id="MobiDB-lite"/>
    </source>
</evidence>
<gene>
    <name evidence="4" type="ORF">RGQ29_002730</name>
</gene>
<dbReference type="PROSITE" id="PS51745">
    <property type="entry name" value="PB1"/>
    <property type="match status" value="1"/>
</dbReference>
<evidence type="ECO:0000259" key="3">
    <source>
        <dbReference type="PROSITE" id="PS51745"/>
    </source>
</evidence>
<dbReference type="EMBL" id="JAXUIC010000010">
    <property type="protein sequence ID" value="KAK4566573.1"/>
    <property type="molecule type" value="Genomic_DNA"/>
</dbReference>
<dbReference type="AlphaFoldDB" id="A0AAN7IE19"/>
<dbReference type="PANTHER" id="PTHR32002:SF41">
    <property type="entry name" value="PROTEIN NLP8"/>
    <property type="match status" value="1"/>
</dbReference>
<comment type="subunit">
    <text evidence="1">Homodimers and heterodimers.</text>
</comment>
<feature type="region of interest" description="Disordered" evidence="2">
    <location>
        <begin position="539"/>
        <end position="567"/>
    </location>
</feature>
<evidence type="ECO:0000313" key="5">
    <source>
        <dbReference type="Proteomes" id="UP001324115"/>
    </source>
</evidence>
<dbReference type="Pfam" id="PF22922">
    <property type="entry name" value="GAF_NLP"/>
    <property type="match status" value="1"/>
</dbReference>
<evidence type="ECO:0000313" key="4">
    <source>
        <dbReference type="EMBL" id="KAK4566573.1"/>
    </source>
</evidence>
<dbReference type="InterPro" id="IPR055081">
    <property type="entry name" value="NLP1-9_GAF"/>
</dbReference>
<dbReference type="Pfam" id="PF00564">
    <property type="entry name" value="PB1"/>
    <property type="match status" value="1"/>
</dbReference>
<dbReference type="GO" id="GO:0003700">
    <property type="term" value="F:DNA-binding transcription factor activity"/>
    <property type="evidence" value="ECO:0007669"/>
    <property type="project" value="InterPro"/>
</dbReference>
<dbReference type="InterPro" id="IPR000270">
    <property type="entry name" value="PB1_dom"/>
</dbReference>
<dbReference type="InterPro" id="IPR053793">
    <property type="entry name" value="PB1-like"/>
</dbReference>
<feature type="region of interest" description="Disordered" evidence="2">
    <location>
        <begin position="1"/>
        <end position="20"/>
    </location>
</feature>
<proteinExistence type="predicted"/>
<feature type="region of interest" description="Disordered" evidence="2">
    <location>
        <begin position="509"/>
        <end position="528"/>
    </location>
</feature>
<dbReference type="Proteomes" id="UP001324115">
    <property type="component" value="Unassembled WGS sequence"/>
</dbReference>
<evidence type="ECO:0000256" key="1">
    <source>
        <dbReference type="ARBA" id="ARBA00011726"/>
    </source>
</evidence>
<organism evidence="4 5">
    <name type="scientific">Quercus rubra</name>
    <name type="common">Northern red oak</name>
    <name type="synonym">Quercus borealis</name>
    <dbReference type="NCBI Taxonomy" id="3512"/>
    <lineage>
        <taxon>Eukaryota</taxon>
        <taxon>Viridiplantae</taxon>
        <taxon>Streptophyta</taxon>
        <taxon>Embryophyta</taxon>
        <taxon>Tracheophyta</taxon>
        <taxon>Spermatophyta</taxon>
        <taxon>Magnoliopsida</taxon>
        <taxon>eudicotyledons</taxon>
        <taxon>Gunneridae</taxon>
        <taxon>Pentapetalae</taxon>
        <taxon>rosids</taxon>
        <taxon>fabids</taxon>
        <taxon>Fagales</taxon>
        <taxon>Fagaceae</taxon>
        <taxon>Quercus</taxon>
    </lineage>
</organism>
<feature type="non-terminal residue" evidence="4">
    <location>
        <position position="1"/>
    </location>
</feature>
<feature type="domain" description="PB1" evidence="3">
    <location>
        <begin position="842"/>
        <end position="898"/>
    </location>
</feature>
<reference evidence="4 5" key="1">
    <citation type="journal article" date="2023" name="G3 (Bethesda)">
        <title>A haplotype-resolved chromosome-scale genome for Quercus rubra L. provides insights into the genetics of adaptive traits for red oak species.</title>
        <authorList>
            <person name="Kapoor B."/>
            <person name="Jenkins J."/>
            <person name="Schmutz J."/>
            <person name="Zhebentyayeva T."/>
            <person name="Kuelheim C."/>
            <person name="Coggeshall M."/>
            <person name="Heim C."/>
            <person name="Lasky J.R."/>
            <person name="Leites L."/>
            <person name="Islam-Faridi N."/>
            <person name="Romero-Severson J."/>
            <person name="DeLeo V.L."/>
            <person name="Lucas S.M."/>
            <person name="Lazic D."/>
            <person name="Gailing O."/>
            <person name="Carlson J."/>
            <person name="Staton M."/>
        </authorList>
    </citation>
    <scope>NUCLEOTIDE SEQUENCE [LARGE SCALE GENOMIC DNA]</scope>
    <source>
        <strain evidence="4">Pseudo-F2</strain>
    </source>
</reference>
<dbReference type="Gene3D" id="3.10.20.90">
    <property type="entry name" value="Phosphatidylinositol 3-kinase Catalytic Subunit, Chain A, domain 1"/>
    <property type="match status" value="1"/>
</dbReference>